<gene>
    <name evidence="1" type="ORF">H310_02016</name>
</gene>
<dbReference type="GeneID" id="20079066"/>
<dbReference type="AlphaFoldDB" id="A0A024UMX0"/>
<dbReference type="RefSeq" id="XP_008863608.1">
    <property type="nucleotide sequence ID" value="XM_008865386.1"/>
</dbReference>
<name>A0A024UMX0_9STRA</name>
<proteinExistence type="predicted"/>
<sequence>MCLNRLSLKRFLDFQRHVHGYEYRDLLIMKKNQEMRNAPVPLEGFATYRCIMKHWRAEVPLKRQDGYVERRGCRRGRHAQNQDKPSDGHDFMVDLGVDAALV</sequence>
<protein>
    <submittedName>
        <fullName evidence="1">Uncharacterized protein</fullName>
    </submittedName>
</protein>
<dbReference type="VEuPathDB" id="FungiDB:H310_02016"/>
<reference evidence="1" key="1">
    <citation type="submission" date="2013-12" db="EMBL/GenBank/DDBJ databases">
        <title>The Genome Sequence of Aphanomyces invadans NJM9701.</title>
        <authorList>
            <consortium name="The Broad Institute Genomics Platform"/>
            <person name="Russ C."/>
            <person name="Tyler B."/>
            <person name="van West P."/>
            <person name="Dieguez-Uribeondo J."/>
            <person name="Young S.K."/>
            <person name="Zeng Q."/>
            <person name="Gargeya S."/>
            <person name="Fitzgerald M."/>
            <person name="Abouelleil A."/>
            <person name="Alvarado L."/>
            <person name="Chapman S.B."/>
            <person name="Gainer-Dewar J."/>
            <person name="Goldberg J."/>
            <person name="Griggs A."/>
            <person name="Gujja S."/>
            <person name="Hansen M."/>
            <person name="Howarth C."/>
            <person name="Imamovic A."/>
            <person name="Ireland A."/>
            <person name="Larimer J."/>
            <person name="McCowan C."/>
            <person name="Murphy C."/>
            <person name="Pearson M."/>
            <person name="Poon T.W."/>
            <person name="Priest M."/>
            <person name="Roberts A."/>
            <person name="Saif S."/>
            <person name="Shea T."/>
            <person name="Sykes S."/>
            <person name="Wortman J."/>
            <person name="Nusbaum C."/>
            <person name="Birren B."/>
        </authorList>
    </citation>
    <scope>NUCLEOTIDE SEQUENCE [LARGE SCALE GENOMIC DNA]</scope>
    <source>
        <strain evidence="1">NJM9701</strain>
    </source>
</reference>
<evidence type="ECO:0000313" key="1">
    <source>
        <dbReference type="EMBL" id="ETW07515.1"/>
    </source>
</evidence>
<accession>A0A024UMX0</accession>
<dbReference type="EMBL" id="KI913954">
    <property type="protein sequence ID" value="ETW07515.1"/>
    <property type="molecule type" value="Genomic_DNA"/>
</dbReference>
<organism evidence="1">
    <name type="scientific">Aphanomyces invadans</name>
    <dbReference type="NCBI Taxonomy" id="157072"/>
    <lineage>
        <taxon>Eukaryota</taxon>
        <taxon>Sar</taxon>
        <taxon>Stramenopiles</taxon>
        <taxon>Oomycota</taxon>
        <taxon>Saprolegniomycetes</taxon>
        <taxon>Saprolegniales</taxon>
        <taxon>Verrucalvaceae</taxon>
        <taxon>Aphanomyces</taxon>
    </lineage>
</organism>